<feature type="compositionally biased region" description="Low complexity" evidence="1">
    <location>
        <begin position="1"/>
        <end position="13"/>
    </location>
</feature>
<dbReference type="InterPro" id="IPR024495">
    <property type="entry name" value="DUF2771"/>
</dbReference>
<dbReference type="AlphaFoldDB" id="A0A2W5ULG7"/>
<keyword evidence="2" id="KW-0472">Membrane</keyword>
<keyword evidence="2" id="KW-1133">Transmembrane helix</keyword>
<organism evidence="3 4">
    <name type="scientific">Corynebacterium kroppenstedtii</name>
    <dbReference type="NCBI Taxonomy" id="161879"/>
    <lineage>
        <taxon>Bacteria</taxon>
        <taxon>Bacillati</taxon>
        <taxon>Actinomycetota</taxon>
        <taxon>Actinomycetes</taxon>
        <taxon>Mycobacteriales</taxon>
        <taxon>Corynebacteriaceae</taxon>
        <taxon>Corynebacterium</taxon>
    </lineage>
</organism>
<evidence type="ECO:0000313" key="3">
    <source>
        <dbReference type="EMBL" id="PZR04084.1"/>
    </source>
</evidence>
<evidence type="ECO:0000256" key="1">
    <source>
        <dbReference type="SAM" id="MobiDB-lite"/>
    </source>
</evidence>
<dbReference type="RefSeq" id="WP_303735202.1">
    <property type="nucleotide sequence ID" value="NZ_CAKZHK010000008.1"/>
</dbReference>
<feature type="region of interest" description="Disordered" evidence="1">
    <location>
        <begin position="1"/>
        <end position="31"/>
    </location>
</feature>
<protein>
    <recommendedName>
        <fullName evidence="5">DUF2771 domain-containing protein</fullName>
    </recommendedName>
</protein>
<evidence type="ECO:0000256" key="2">
    <source>
        <dbReference type="SAM" id="Phobius"/>
    </source>
</evidence>
<dbReference type="EMBL" id="QFRA01000022">
    <property type="protein sequence ID" value="PZR04084.1"/>
    <property type="molecule type" value="Genomic_DNA"/>
</dbReference>
<accession>A0A2W5ULG7</accession>
<gene>
    <name evidence="3" type="ORF">DI525_08015</name>
</gene>
<reference evidence="3 4" key="1">
    <citation type="submission" date="2017-08" db="EMBL/GenBank/DDBJ databases">
        <title>Infants hospitalized years apart are colonized by the same room-sourced microbial strains.</title>
        <authorList>
            <person name="Brooks B."/>
            <person name="Olm M.R."/>
            <person name="Firek B.A."/>
            <person name="Baker R."/>
            <person name="Thomas B.C."/>
            <person name="Morowitz M.J."/>
            <person name="Banfield J.F."/>
        </authorList>
    </citation>
    <scope>NUCLEOTIDE SEQUENCE [LARGE SCALE GENOMIC DNA]</scope>
    <source>
        <strain evidence="3">S2_003_000_R1_3</strain>
    </source>
</reference>
<dbReference type="Pfam" id="PF10969">
    <property type="entry name" value="DUF2771"/>
    <property type="match status" value="1"/>
</dbReference>
<feature type="compositionally biased region" description="Basic residues" evidence="1">
    <location>
        <begin position="19"/>
        <end position="31"/>
    </location>
</feature>
<sequence>MTDPGSSSSSEPSPQAPARRGRRKTKAERRRERRTMIIVGSVMAVIVLVAIVGGIAFTYWEQRRNSVDPTTVTLSITDSKGKSITADPYQACALGSTDCTEKSMTKISLPKDGKATIDVPSTVSDTQWSLLTIYEDNAKNDESVYKAKDKKSVTIDGSKDGSRLKVAEVHAVLLGDKSHGSDSSDDEDAYTMVWAISPE</sequence>
<dbReference type="Proteomes" id="UP000249432">
    <property type="component" value="Unassembled WGS sequence"/>
</dbReference>
<feature type="transmembrane region" description="Helical" evidence="2">
    <location>
        <begin position="36"/>
        <end position="60"/>
    </location>
</feature>
<comment type="caution">
    <text evidence="3">The sequence shown here is derived from an EMBL/GenBank/DDBJ whole genome shotgun (WGS) entry which is preliminary data.</text>
</comment>
<proteinExistence type="predicted"/>
<evidence type="ECO:0008006" key="5">
    <source>
        <dbReference type="Google" id="ProtNLM"/>
    </source>
</evidence>
<keyword evidence="2" id="KW-0812">Transmembrane</keyword>
<name>A0A2W5ULG7_9CORY</name>
<evidence type="ECO:0000313" key="4">
    <source>
        <dbReference type="Proteomes" id="UP000249432"/>
    </source>
</evidence>